<proteinExistence type="predicted"/>
<accession>A0A1Y2I8U7</accession>
<keyword evidence="2" id="KW-1185">Reference proteome</keyword>
<evidence type="ECO:0000313" key="2">
    <source>
        <dbReference type="Proteomes" id="UP000193067"/>
    </source>
</evidence>
<dbReference type="Proteomes" id="UP000193067">
    <property type="component" value="Unassembled WGS sequence"/>
</dbReference>
<reference evidence="1 2" key="1">
    <citation type="journal article" date="2015" name="Biotechnol. Biofuels">
        <title>Enhanced degradation of softwood versus hardwood by the white-rot fungus Pycnoporus coccineus.</title>
        <authorList>
            <person name="Couturier M."/>
            <person name="Navarro D."/>
            <person name="Chevret D."/>
            <person name="Henrissat B."/>
            <person name="Piumi F."/>
            <person name="Ruiz-Duenas F.J."/>
            <person name="Martinez A.T."/>
            <person name="Grigoriev I.V."/>
            <person name="Riley R."/>
            <person name="Lipzen A."/>
            <person name="Berrin J.G."/>
            <person name="Master E.R."/>
            <person name="Rosso M.N."/>
        </authorList>
    </citation>
    <scope>NUCLEOTIDE SEQUENCE [LARGE SCALE GENOMIC DNA]</scope>
    <source>
        <strain evidence="1 2">BRFM310</strain>
    </source>
</reference>
<dbReference type="EMBL" id="KZ084166">
    <property type="protein sequence ID" value="OSC96780.1"/>
    <property type="molecule type" value="Genomic_DNA"/>
</dbReference>
<name>A0A1Y2I8U7_TRAC3</name>
<dbReference type="AlphaFoldDB" id="A0A1Y2I8U7"/>
<protein>
    <submittedName>
        <fullName evidence="1">Uncharacterized protein</fullName>
    </submittedName>
</protein>
<gene>
    <name evidence="1" type="ORF">PYCCODRAFT_1249157</name>
</gene>
<sequence length="149" mass="16721">MWTSWSYLVRGSAKWQRRSRTRTIGTLSLTDYIEVAISGNHTMGGYNPNRVSRPASSPSALGCLKNLALLTLFVSTLLSESRQLARPKRTSLVSQASRMALELRLLCYPTEDERQQELRVLTKVMEHTFTTFAYDGAFDAFALVDRGVG</sequence>
<evidence type="ECO:0000313" key="1">
    <source>
        <dbReference type="EMBL" id="OSC96780.1"/>
    </source>
</evidence>
<organism evidence="1 2">
    <name type="scientific">Trametes coccinea (strain BRFM310)</name>
    <name type="common">Pycnoporus coccineus</name>
    <dbReference type="NCBI Taxonomy" id="1353009"/>
    <lineage>
        <taxon>Eukaryota</taxon>
        <taxon>Fungi</taxon>
        <taxon>Dikarya</taxon>
        <taxon>Basidiomycota</taxon>
        <taxon>Agaricomycotina</taxon>
        <taxon>Agaricomycetes</taxon>
        <taxon>Polyporales</taxon>
        <taxon>Polyporaceae</taxon>
        <taxon>Trametes</taxon>
    </lineage>
</organism>